<proteinExistence type="predicted"/>
<evidence type="ECO:0000313" key="1">
    <source>
        <dbReference type="EMBL" id="HHI64997.1"/>
    </source>
</evidence>
<gene>
    <name evidence="1" type="ORF">ENL70_00425</name>
</gene>
<name>A0A7C5KBE8_9BACT</name>
<sequence length="67" mass="7989">MVKINKKRLKLKRLIDNLEESDIEKAESYLTFLLYKSSLLRDDFVKSFDDSNYTKEDSIIDDLLDQK</sequence>
<dbReference type="EMBL" id="DRUY01000018">
    <property type="protein sequence ID" value="HHI64997.1"/>
    <property type="molecule type" value="Genomic_DNA"/>
</dbReference>
<dbReference type="AlphaFoldDB" id="A0A7C5KBE8"/>
<protein>
    <submittedName>
        <fullName evidence="1">Uncharacterized protein</fullName>
    </submittedName>
</protein>
<comment type="caution">
    <text evidence="1">The sequence shown here is derived from an EMBL/GenBank/DDBJ whole genome shotgun (WGS) entry which is preliminary data.</text>
</comment>
<reference evidence="1" key="1">
    <citation type="journal article" date="2020" name="mSystems">
        <title>Genome- and Community-Level Interaction Insights into Carbon Utilization and Element Cycling Functions of Hydrothermarchaeota in Hydrothermal Sediment.</title>
        <authorList>
            <person name="Zhou Z."/>
            <person name="Liu Y."/>
            <person name="Xu W."/>
            <person name="Pan J."/>
            <person name="Luo Z.H."/>
            <person name="Li M."/>
        </authorList>
    </citation>
    <scope>NUCLEOTIDE SEQUENCE [LARGE SCALE GENOMIC DNA]</scope>
    <source>
        <strain evidence="1">SpSt-1019</strain>
    </source>
</reference>
<accession>A0A7C5KBE8</accession>
<organism evidence="1">
    <name type="scientific">Thermodesulfobium narugense</name>
    <dbReference type="NCBI Taxonomy" id="184064"/>
    <lineage>
        <taxon>Bacteria</taxon>
        <taxon>Pseudomonadati</taxon>
        <taxon>Thermodesulfobiota</taxon>
        <taxon>Thermodesulfobiia</taxon>
        <taxon>Thermodesulfobiales</taxon>
        <taxon>Thermodesulfobiaceae</taxon>
        <taxon>Thermodesulfobium</taxon>
    </lineage>
</organism>